<feature type="compositionally biased region" description="Acidic residues" evidence="5">
    <location>
        <begin position="592"/>
        <end position="613"/>
    </location>
</feature>
<feature type="domain" description="Transcription factor IIIC subunit Tfc1/Sfc1 triple barrel" evidence="7">
    <location>
        <begin position="46"/>
        <end position="170"/>
    </location>
</feature>
<keyword evidence="9" id="KW-1185">Reference proteome</keyword>
<dbReference type="InterPro" id="IPR019136">
    <property type="entry name" value="TF_IIIC_su-5_HTH"/>
</dbReference>
<feature type="region of interest" description="Disordered" evidence="5">
    <location>
        <begin position="1"/>
        <end position="29"/>
    </location>
</feature>
<name>J7RGB9_HUIN7</name>
<dbReference type="FunFam" id="3.30.200.160:FF:000005">
    <property type="entry name" value="TFC1-like protein"/>
    <property type="match status" value="1"/>
</dbReference>
<dbReference type="GO" id="GO:0042791">
    <property type="term" value="P:5S class rRNA transcription by RNA polymerase III"/>
    <property type="evidence" value="ECO:0007669"/>
    <property type="project" value="EnsemblFungi"/>
</dbReference>
<dbReference type="OrthoDB" id="5598268at2759"/>
<dbReference type="GO" id="GO:0006384">
    <property type="term" value="P:transcription initiation at RNA polymerase III promoter"/>
    <property type="evidence" value="ECO:0007669"/>
    <property type="project" value="InterPro"/>
</dbReference>
<dbReference type="HOGENOM" id="CLU_020038_0_0_1"/>
<evidence type="ECO:0000256" key="3">
    <source>
        <dbReference type="ARBA" id="ARBA00023163"/>
    </source>
</evidence>
<keyword evidence="4" id="KW-0539">Nucleus</keyword>
<evidence type="ECO:0000313" key="8">
    <source>
        <dbReference type="EMBL" id="CCK68583.1"/>
    </source>
</evidence>
<accession>J7RGB9</accession>
<reference evidence="8 9" key="1">
    <citation type="journal article" date="2011" name="Proc. Natl. Acad. Sci. U.S.A.">
        <title>Evolutionary erosion of yeast sex chromosomes by mating-type switching accidents.</title>
        <authorList>
            <person name="Gordon J.L."/>
            <person name="Armisen D."/>
            <person name="Proux-Wera E."/>
            <person name="Oheigeartaigh S.S."/>
            <person name="Byrne K.P."/>
            <person name="Wolfe K.H."/>
        </authorList>
    </citation>
    <scope>NUCLEOTIDE SEQUENCE [LARGE SCALE GENOMIC DNA]</scope>
    <source>
        <strain evidence="9">ATCC MYA-139 / BCRC 22969 / CBS 8797 / CCRC 22969 / KCTC 17520 / NBRC 10181 / NCYC 3082</strain>
    </source>
</reference>
<dbReference type="KEGG" id="kng:KNAG_0B01360"/>
<feature type="compositionally biased region" description="Basic and acidic residues" evidence="5">
    <location>
        <begin position="535"/>
        <end position="556"/>
    </location>
</feature>
<sequence length="654" mass="73694">MSGSRAAEDVTGVLLHGDDAGTGEGVPLKEGPAAKEFTLDIPRIPSVELPLEVSAKPTSVARAIHMCGGLQKVKDAFKETGPLDQQRGLELALNDDTSRFFNEHPIRGKRVPFRDDSIVLKITVPKGTLQRHNGEVSASLASLDSKDYKITPVAIVDNTIKFREMSDFQVKLDNVPAAQEFQGSFGSLEWGPFRKFVDTVPDNDPQPFANINSIVVDRTLPTPNSDFQLPPPPKLSMVGFPHLYKYRGNPLATKKSDGAAEVKGTYIKNYQLFVHDIKESTVIPCKPHPDLRDAYDTARKDRVYPGTKADSNFYGCLEDCLAILRDLFEERPIWVKRHLDGIIPKRIHHTIKIALALVSYRFTMGPWRNTYIKFGVDPRSSHEYAKYQTEYFKIERRLLTSPLVRKNVPSIPTVVFQSNVIRGIDTRFRFTGEYIPWYLMLQIDLLVDEPNIREVYDAVTYLEQPNELTGWFHELDLVKMRRIVKYELGCLAQGNHNFNKYKLKYFKAIQFVRESMINQKPADSAVDADGDVDMDNPHTDSADKFKQTNTGDKEQQQDDDDDDNGVATGEADEATLEAEEAEVDADIPVPETQDDLDADADAENQEQEQELENLDYKTAGFQDVIARIASLAPEEAAQLQQRLSGFVHESKLSQ</sequence>
<proteinExistence type="predicted"/>
<dbReference type="PANTHER" id="PTHR13230:SF5">
    <property type="entry name" value="GENERAL TRANSCRIPTION FACTOR 3C POLYPEPTIDE 5"/>
    <property type="match status" value="1"/>
</dbReference>
<reference evidence="9" key="2">
    <citation type="submission" date="2012-08" db="EMBL/GenBank/DDBJ databases">
        <title>Genome sequence of Kazachstania naganishii.</title>
        <authorList>
            <person name="Gordon J.L."/>
            <person name="Armisen D."/>
            <person name="Proux-Wera E."/>
            <person name="OhEigeartaigh S.S."/>
            <person name="Byrne K.P."/>
            <person name="Wolfe K.H."/>
        </authorList>
    </citation>
    <scope>NUCLEOTIDE SEQUENCE [LARGE SCALE GENOMIC DNA]</scope>
    <source>
        <strain evidence="9">ATCC MYA-139 / BCRC 22969 / CBS 8797 / CCRC 22969 / KCTC 17520 / NBRC 10181 / NCYC 3082</strain>
    </source>
</reference>
<comment type="subcellular location">
    <subcellularLocation>
        <location evidence="1">Nucleus</location>
    </subcellularLocation>
</comment>
<feature type="compositionally biased region" description="Acidic residues" evidence="5">
    <location>
        <begin position="557"/>
        <end position="585"/>
    </location>
</feature>
<feature type="region of interest" description="Disordered" evidence="5">
    <location>
        <begin position="523"/>
        <end position="615"/>
    </location>
</feature>
<dbReference type="GO" id="GO:0001003">
    <property type="term" value="F:RNA polymerase III type 2 promoter sequence-specific DNA binding"/>
    <property type="evidence" value="ECO:0007669"/>
    <property type="project" value="EnsemblFungi"/>
</dbReference>
<dbReference type="eggNOG" id="KOG2473">
    <property type="taxonomic scope" value="Eukaryota"/>
</dbReference>
<dbReference type="AlphaFoldDB" id="J7RGB9"/>
<dbReference type="GO" id="GO:0005634">
    <property type="term" value="C:nucleus"/>
    <property type="evidence" value="ECO:0007669"/>
    <property type="project" value="UniProtKB-SubCell"/>
</dbReference>
<evidence type="ECO:0000256" key="5">
    <source>
        <dbReference type="SAM" id="MobiDB-lite"/>
    </source>
</evidence>
<dbReference type="Gene3D" id="3.30.200.160">
    <property type="entry name" value="TFIIIC, subcomplex tauA, subunit Sfc1, barrel domain"/>
    <property type="match status" value="1"/>
</dbReference>
<organism evidence="8 9">
    <name type="scientific">Huiozyma naganishii (strain ATCC MYA-139 / BCRC 22969 / CBS 8797 / KCTC 17520 / NBRC 10181 / NCYC 3082 / Yp74L-3)</name>
    <name type="common">Yeast</name>
    <name type="synonym">Kazachstania naganishii</name>
    <dbReference type="NCBI Taxonomy" id="1071383"/>
    <lineage>
        <taxon>Eukaryota</taxon>
        <taxon>Fungi</taxon>
        <taxon>Dikarya</taxon>
        <taxon>Ascomycota</taxon>
        <taxon>Saccharomycotina</taxon>
        <taxon>Saccharomycetes</taxon>
        <taxon>Saccharomycetales</taxon>
        <taxon>Saccharomycetaceae</taxon>
        <taxon>Huiozyma</taxon>
    </lineage>
</organism>
<evidence type="ECO:0000256" key="2">
    <source>
        <dbReference type="ARBA" id="ARBA00023125"/>
    </source>
</evidence>
<keyword evidence="2" id="KW-0238">DNA-binding</keyword>
<dbReference type="Pfam" id="PF09734">
    <property type="entry name" value="Tau95"/>
    <property type="match status" value="1"/>
</dbReference>
<dbReference type="InterPro" id="IPR041499">
    <property type="entry name" value="Tfc1/Sfc1_N"/>
</dbReference>
<dbReference type="InterPro" id="IPR040454">
    <property type="entry name" value="TF_IIIC_Tfc1/Sfc1"/>
</dbReference>
<protein>
    <recommendedName>
        <fullName evidence="10">Transcription factor IIIC subunit 5 HTH domain-containing protein</fullName>
    </recommendedName>
</protein>
<dbReference type="GO" id="GO:0001002">
    <property type="term" value="F:RNA polymerase III type 1 promoter sequence-specific DNA binding"/>
    <property type="evidence" value="ECO:0007669"/>
    <property type="project" value="EnsemblFungi"/>
</dbReference>
<dbReference type="OMA" id="PWRNTYI"/>
<evidence type="ECO:0000259" key="7">
    <source>
        <dbReference type="Pfam" id="PF17682"/>
    </source>
</evidence>
<dbReference type="Pfam" id="PF17682">
    <property type="entry name" value="Tau95_N"/>
    <property type="match status" value="1"/>
</dbReference>
<dbReference type="PANTHER" id="PTHR13230">
    <property type="entry name" value="GENERAL TRANSCRIPTION FACTOR IIIC, POLYPEPTIDE 5"/>
    <property type="match status" value="1"/>
</dbReference>
<dbReference type="EMBL" id="HE978315">
    <property type="protein sequence ID" value="CCK68583.1"/>
    <property type="molecule type" value="Genomic_DNA"/>
</dbReference>
<gene>
    <name evidence="8" type="primary">KNAG0B01360</name>
    <name evidence="8" type="ordered locus">KNAG_0B01360</name>
</gene>
<dbReference type="STRING" id="1071383.J7RGB9"/>
<dbReference type="Proteomes" id="UP000006310">
    <property type="component" value="Chromosome 2"/>
</dbReference>
<evidence type="ECO:0000313" key="9">
    <source>
        <dbReference type="Proteomes" id="UP000006310"/>
    </source>
</evidence>
<evidence type="ECO:0000256" key="1">
    <source>
        <dbReference type="ARBA" id="ARBA00004123"/>
    </source>
</evidence>
<evidence type="ECO:0000259" key="6">
    <source>
        <dbReference type="Pfam" id="PF09734"/>
    </source>
</evidence>
<evidence type="ECO:0008006" key="10">
    <source>
        <dbReference type="Google" id="ProtNLM"/>
    </source>
</evidence>
<dbReference type="RefSeq" id="XP_022462829.1">
    <property type="nucleotide sequence ID" value="XM_022611418.1"/>
</dbReference>
<dbReference type="GeneID" id="34524233"/>
<dbReference type="GO" id="GO:0000127">
    <property type="term" value="C:transcription factor TFIIIC complex"/>
    <property type="evidence" value="ECO:0007669"/>
    <property type="project" value="EnsemblFungi"/>
</dbReference>
<dbReference type="InterPro" id="IPR042536">
    <property type="entry name" value="TFIIIC_tauA_Sfc1"/>
</dbReference>
<evidence type="ECO:0000256" key="4">
    <source>
        <dbReference type="ARBA" id="ARBA00023242"/>
    </source>
</evidence>
<keyword evidence="3" id="KW-0804">Transcription</keyword>
<feature type="domain" description="Transcription factor IIIC subunit 5 HTH" evidence="6">
    <location>
        <begin position="229"/>
        <end position="393"/>
    </location>
</feature>
<dbReference type="GO" id="GO:0008301">
    <property type="term" value="F:DNA binding, bending"/>
    <property type="evidence" value="ECO:0007669"/>
    <property type="project" value="EnsemblFungi"/>
</dbReference>